<keyword evidence="2" id="KW-1185">Reference proteome</keyword>
<dbReference type="EMBL" id="JAAOIV010000005">
    <property type="protein sequence ID" value="NHN55800.1"/>
    <property type="molecule type" value="Genomic_DNA"/>
</dbReference>
<gene>
    <name evidence="1" type="ORF">G9U51_08420</name>
</gene>
<proteinExistence type="predicted"/>
<accession>A0A967EA14</accession>
<dbReference type="Proteomes" id="UP000744769">
    <property type="component" value="Unassembled WGS sequence"/>
</dbReference>
<organism evidence="1 2">
    <name type="scientific">Metallococcus carri</name>
    <dbReference type="NCBI Taxonomy" id="1656884"/>
    <lineage>
        <taxon>Bacteria</taxon>
        <taxon>Bacillati</taxon>
        <taxon>Actinomycetota</taxon>
        <taxon>Actinomycetes</taxon>
        <taxon>Micrococcales</taxon>
        <taxon>Dermacoccaceae</taxon>
        <taxon>Metallococcus</taxon>
    </lineage>
</organism>
<name>A0A967EA14_9MICO</name>
<evidence type="ECO:0000313" key="2">
    <source>
        <dbReference type="Proteomes" id="UP000744769"/>
    </source>
</evidence>
<dbReference type="AlphaFoldDB" id="A0A967EA14"/>
<sequence>MTDGRGYRSKVPSWSELELRGLERVARPDLVRVGSEARRDVFDRWADGEFDIAPNAYERASRINDPGRWTGAND</sequence>
<comment type="caution">
    <text evidence="1">The sequence shown here is derived from an EMBL/GenBank/DDBJ whole genome shotgun (WGS) entry which is preliminary data.</text>
</comment>
<evidence type="ECO:0000313" key="1">
    <source>
        <dbReference type="EMBL" id="NHN55800.1"/>
    </source>
</evidence>
<protein>
    <submittedName>
        <fullName evidence="1">Uncharacterized protein</fullName>
    </submittedName>
</protein>
<reference evidence="1" key="1">
    <citation type="submission" date="2020-03" db="EMBL/GenBank/DDBJ databases">
        <title>Draft sequencing of Calidifontibacter sp. DB0510.</title>
        <authorList>
            <person name="Kim D.-U."/>
        </authorList>
    </citation>
    <scope>NUCLEOTIDE SEQUENCE</scope>
    <source>
        <strain evidence="1">DB0510</strain>
    </source>
</reference>